<accession>A0AAE0H5Z2</accession>
<organism evidence="1 2">
    <name type="scientific">Chaetomium fimeti</name>
    <dbReference type="NCBI Taxonomy" id="1854472"/>
    <lineage>
        <taxon>Eukaryota</taxon>
        <taxon>Fungi</taxon>
        <taxon>Dikarya</taxon>
        <taxon>Ascomycota</taxon>
        <taxon>Pezizomycotina</taxon>
        <taxon>Sordariomycetes</taxon>
        <taxon>Sordariomycetidae</taxon>
        <taxon>Sordariales</taxon>
        <taxon>Chaetomiaceae</taxon>
        <taxon>Chaetomium</taxon>
    </lineage>
</organism>
<gene>
    <name evidence="1" type="ORF">B0H64DRAFT_51957</name>
</gene>
<name>A0AAE0H5Z2_9PEZI</name>
<dbReference type="AlphaFoldDB" id="A0AAE0H5Z2"/>
<keyword evidence="2" id="KW-1185">Reference proteome</keyword>
<dbReference type="EMBL" id="JAUEPN010000012">
    <property type="protein sequence ID" value="KAK3290572.1"/>
    <property type="molecule type" value="Genomic_DNA"/>
</dbReference>
<reference evidence="1" key="2">
    <citation type="submission" date="2023-06" db="EMBL/GenBank/DDBJ databases">
        <authorList>
            <consortium name="Lawrence Berkeley National Laboratory"/>
            <person name="Haridas S."/>
            <person name="Hensen N."/>
            <person name="Bonometti L."/>
            <person name="Westerberg I."/>
            <person name="Brannstrom I.O."/>
            <person name="Guillou S."/>
            <person name="Cros-Aarteil S."/>
            <person name="Calhoun S."/>
            <person name="Kuo A."/>
            <person name="Mondo S."/>
            <person name="Pangilinan J."/>
            <person name="Riley R."/>
            <person name="Labutti K."/>
            <person name="Andreopoulos B."/>
            <person name="Lipzen A."/>
            <person name="Chen C."/>
            <person name="Yanf M."/>
            <person name="Daum C."/>
            <person name="Ng V."/>
            <person name="Clum A."/>
            <person name="Steindorff A."/>
            <person name="Ohm R."/>
            <person name="Martin F."/>
            <person name="Silar P."/>
            <person name="Natvig D."/>
            <person name="Lalanne C."/>
            <person name="Gautier V."/>
            <person name="Ament-Velasquez S.L."/>
            <person name="Kruys A."/>
            <person name="Hutchinson M.I."/>
            <person name="Powell A.J."/>
            <person name="Barry K."/>
            <person name="Miller A.N."/>
            <person name="Grigoriev I.V."/>
            <person name="Debuchy R."/>
            <person name="Gladieux P."/>
            <person name="Thoren M.H."/>
            <person name="Johannesson H."/>
        </authorList>
    </citation>
    <scope>NUCLEOTIDE SEQUENCE</scope>
    <source>
        <strain evidence="1">CBS 168.71</strain>
    </source>
</reference>
<sequence>MFWWVSRLRTPVKPVLRTEQHSLRDQQTNFMIQPDNLIHDIDDNVTEATFKDAVEQLSKDPEGAVRDVLVEIEQAN</sequence>
<dbReference type="RefSeq" id="XP_062654086.1">
    <property type="nucleotide sequence ID" value="XM_062808375.1"/>
</dbReference>
<evidence type="ECO:0000313" key="1">
    <source>
        <dbReference type="EMBL" id="KAK3290572.1"/>
    </source>
</evidence>
<dbReference type="Proteomes" id="UP001278766">
    <property type="component" value="Unassembled WGS sequence"/>
</dbReference>
<proteinExistence type="predicted"/>
<reference evidence="1" key="1">
    <citation type="journal article" date="2023" name="Mol. Phylogenet. Evol.">
        <title>Genome-scale phylogeny and comparative genomics of the fungal order Sordariales.</title>
        <authorList>
            <person name="Hensen N."/>
            <person name="Bonometti L."/>
            <person name="Westerberg I."/>
            <person name="Brannstrom I.O."/>
            <person name="Guillou S."/>
            <person name="Cros-Aarteil S."/>
            <person name="Calhoun S."/>
            <person name="Haridas S."/>
            <person name="Kuo A."/>
            <person name="Mondo S."/>
            <person name="Pangilinan J."/>
            <person name="Riley R."/>
            <person name="LaButti K."/>
            <person name="Andreopoulos B."/>
            <person name="Lipzen A."/>
            <person name="Chen C."/>
            <person name="Yan M."/>
            <person name="Daum C."/>
            <person name="Ng V."/>
            <person name="Clum A."/>
            <person name="Steindorff A."/>
            <person name="Ohm R.A."/>
            <person name="Martin F."/>
            <person name="Silar P."/>
            <person name="Natvig D.O."/>
            <person name="Lalanne C."/>
            <person name="Gautier V."/>
            <person name="Ament-Velasquez S.L."/>
            <person name="Kruys A."/>
            <person name="Hutchinson M.I."/>
            <person name="Powell A.J."/>
            <person name="Barry K."/>
            <person name="Miller A.N."/>
            <person name="Grigoriev I.V."/>
            <person name="Debuchy R."/>
            <person name="Gladieux P."/>
            <person name="Hiltunen Thoren M."/>
            <person name="Johannesson H."/>
        </authorList>
    </citation>
    <scope>NUCLEOTIDE SEQUENCE</scope>
    <source>
        <strain evidence="1">CBS 168.71</strain>
    </source>
</reference>
<dbReference type="GeneID" id="87845323"/>
<evidence type="ECO:0000313" key="2">
    <source>
        <dbReference type="Proteomes" id="UP001278766"/>
    </source>
</evidence>
<comment type="caution">
    <text evidence="1">The sequence shown here is derived from an EMBL/GenBank/DDBJ whole genome shotgun (WGS) entry which is preliminary data.</text>
</comment>
<protein>
    <submittedName>
        <fullName evidence="1">Uncharacterized protein</fullName>
    </submittedName>
</protein>